<evidence type="ECO:0000256" key="7">
    <source>
        <dbReference type="ARBA" id="ARBA00023054"/>
    </source>
</evidence>
<dbReference type="OrthoDB" id="46868at2759"/>
<dbReference type="AlphaFoldDB" id="A0A2N1JCH6"/>
<reference evidence="13 14" key="1">
    <citation type="submission" date="2017-10" db="EMBL/GenBank/DDBJ databases">
        <title>A novel species of cold-tolerant Malassezia isolated from bats.</title>
        <authorList>
            <person name="Lorch J.M."/>
            <person name="Palmer J.M."/>
            <person name="Vanderwolf K.J."/>
            <person name="Schmidt K.Z."/>
            <person name="Verant M.L."/>
            <person name="Weller T.J."/>
            <person name="Blehert D.S."/>
        </authorList>
    </citation>
    <scope>NUCLEOTIDE SEQUENCE [LARGE SCALE GENOMIC DNA]</scope>
    <source>
        <strain evidence="13 14">NWHC:44797-103</strain>
    </source>
</reference>
<keyword evidence="14" id="KW-1185">Reference proteome</keyword>
<dbReference type="STRING" id="2020962.A0A2N1JCH6"/>
<evidence type="ECO:0000256" key="9">
    <source>
        <dbReference type="ARBA" id="ARBA00037934"/>
    </source>
</evidence>
<dbReference type="Pfam" id="PF03908">
    <property type="entry name" value="Sec20"/>
    <property type="match status" value="1"/>
</dbReference>
<evidence type="ECO:0000313" key="14">
    <source>
        <dbReference type="Proteomes" id="UP000232875"/>
    </source>
</evidence>
<dbReference type="PANTHER" id="PTHR12825">
    <property type="entry name" value="BNIP1-RELATED"/>
    <property type="match status" value="1"/>
</dbReference>
<comment type="similarity">
    <text evidence="9">Belongs to the SEC20 family.</text>
</comment>
<keyword evidence="2" id="KW-0813">Transport</keyword>
<feature type="compositionally biased region" description="Polar residues" evidence="10">
    <location>
        <begin position="315"/>
        <end position="326"/>
    </location>
</feature>
<evidence type="ECO:0000256" key="4">
    <source>
        <dbReference type="ARBA" id="ARBA00022824"/>
    </source>
</evidence>
<keyword evidence="4" id="KW-0256">Endoplasmic reticulum</keyword>
<feature type="compositionally biased region" description="Polar residues" evidence="10">
    <location>
        <begin position="345"/>
        <end position="364"/>
    </location>
</feature>
<keyword evidence="3 11" id="KW-0812">Transmembrane</keyword>
<dbReference type="InterPro" id="IPR056173">
    <property type="entry name" value="Sec20_C"/>
</dbReference>
<evidence type="ECO:0000256" key="8">
    <source>
        <dbReference type="ARBA" id="ARBA00023136"/>
    </source>
</evidence>
<keyword evidence="8 11" id="KW-0472">Membrane</keyword>
<dbReference type="EMBL" id="KZ454989">
    <property type="protein sequence ID" value="PKI84271.1"/>
    <property type="molecule type" value="Genomic_DNA"/>
</dbReference>
<proteinExistence type="inferred from homology"/>
<evidence type="ECO:0000313" key="13">
    <source>
        <dbReference type="EMBL" id="PKI84271.1"/>
    </source>
</evidence>
<gene>
    <name evidence="13" type="ORF">MVES_001529</name>
</gene>
<evidence type="ECO:0000259" key="12">
    <source>
        <dbReference type="Pfam" id="PF03908"/>
    </source>
</evidence>
<dbReference type="GO" id="GO:0005789">
    <property type="term" value="C:endoplasmic reticulum membrane"/>
    <property type="evidence" value="ECO:0007669"/>
    <property type="project" value="UniProtKB-SubCell"/>
</dbReference>
<accession>A0A2N1JCH6</accession>
<dbReference type="PANTHER" id="PTHR12825:SF0">
    <property type="entry name" value="VESICLE TRANSPORT PROTEIN SEC20"/>
    <property type="match status" value="1"/>
</dbReference>
<keyword evidence="6 11" id="KW-1133">Transmembrane helix</keyword>
<evidence type="ECO:0000256" key="2">
    <source>
        <dbReference type="ARBA" id="ARBA00022448"/>
    </source>
</evidence>
<dbReference type="GO" id="GO:0006890">
    <property type="term" value="P:retrograde vesicle-mediated transport, Golgi to endoplasmic reticulum"/>
    <property type="evidence" value="ECO:0007669"/>
    <property type="project" value="InterPro"/>
</dbReference>
<feature type="compositionally biased region" description="Low complexity" evidence="10">
    <location>
        <begin position="523"/>
        <end position="552"/>
    </location>
</feature>
<organism evidence="13 14">
    <name type="scientific">Malassezia vespertilionis</name>
    <dbReference type="NCBI Taxonomy" id="2020962"/>
    <lineage>
        <taxon>Eukaryota</taxon>
        <taxon>Fungi</taxon>
        <taxon>Dikarya</taxon>
        <taxon>Basidiomycota</taxon>
        <taxon>Ustilaginomycotina</taxon>
        <taxon>Malasseziomycetes</taxon>
        <taxon>Malasseziales</taxon>
        <taxon>Malasseziaceae</taxon>
        <taxon>Malassezia</taxon>
    </lineage>
</organism>
<name>A0A2N1JCH6_9BASI</name>
<keyword evidence="5" id="KW-0931">ER-Golgi transport</keyword>
<keyword evidence="7" id="KW-0175">Coiled coil</keyword>
<dbReference type="GO" id="GO:0031201">
    <property type="term" value="C:SNARE complex"/>
    <property type="evidence" value="ECO:0007669"/>
    <property type="project" value="TreeGrafter"/>
</dbReference>
<feature type="compositionally biased region" description="Low complexity" evidence="10">
    <location>
        <begin position="568"/>
        <end position="587"/>
    </location>
</feature>
<feature type="region of interest" description="Disordered" evidence="10">
    <location>
        <begin position="492"/>
        <end position="619"/>
    </location>
</feature>
<evidence type="ECO:0000256" key="1">
    <source>
        <dbReference type="ARBA" id="ARBA00004163"/>
    </source>
</evidence>
<protein>
    <recommendedName>
        <fullName evidence="12">Sec20 C-terminal domain-containing protein</fullName>
    </recommendedName>
</protein>
<feature type="region of interest" description="Disordered" evidence="10">
    <location>
        <begin position="302"/>
        <end position="364"/>
    </location>
</feature>
<evidence type="ECO:0000256" key="11">
    <source>
        <dbReference type="SAM" id="Phobius"/>
    </source>
</evidence>
<evidence type="ECO:0000256" key="6">
    <source>
        <dbReference type="ARBA" id="ARBA00022989"/>
    </source>
</evidence>
<comment type="subcellular location">
    <subcellularLocation>
        <location evidence="1">Endoplasmic reticulum membrane</location>
        <topology evidence="1">Single-pass type IV membrane protein</topology>
    </subcellularLocation>
</comment>
<dbReference type="GO" id="GO:0005484">
    <property type="term" value="F:SNAP receptor activity"/>
    <property type="evidence" value="ECO:0007669"/>
    <property type="project" value="InterPro"/>
</dbReference>
<feature type="compositionally biased region" description="Polar residues" evidence="10">
    <location>
        <begin position="492"/>
        <end position="512"/>
    </location>
</feature>
<evidence type="ECO:0000256" key="3">
    <source>
        <dbReference type="ARBA" id="ARBA00022692"/>
    </source>
</evidence>
<evidence type="ECO:0000256" key="10">
    <source>
        <dbReference type="SAM" id="MobiDB-lite"/>
    </source>
</evidence>
<sequence>MVDELLPRAVQALRESAARRVRDCLTLSDFAAAESGLHATLGKIAALAQSVADEAEEGDTPAARHAIAIAAKADRDTHDALRVAARRALLTAHRAVLAKQESAAREALRLGSASARNRVGAVKPGSADDRAAAASEDVTSALQRTVALMSTELEKSGYSAQLLEESSETIVQVNAAYGSFGELLQNSVLIIRQMERAELFDLLTLAAALMFFVGCVSYILYVRIVGRGIWVLGTAWKVTGLGSLVRMPFAKEGLATATLSASSYMHATTKRVAPRADEEDYVAAATRSYTEMTTPAASLWEEASPVRRKRRVMSRASNAHSRQASVHTKRQTHSTTKHAAAPTGRANSDTGAGTEATTSTKMVGETQSDLHALPILSTKARSGAVSASADAPDLPGLATVDMVDEVESVHDASSRLPAPDFLIPPTPSFASFTSEVASVSVVPVSETETRSISAPHASVHTSMGTSMPAVHSMHTESLAETAFSVPTNVAENLSASQDPSSLAPSTRISSVDTTSPLGPTPTLPSMHTTQELSTSTGESTSDTTSISFSTASPDLTALTTSPRLDNVPSPNAASAPPSTSSTSSTSTVFPQDDAMFSPSSASAEVVEEMDDAPMYHDEL</sequence>
<dbReference type="Proteomes" id="UP000232875">
    <property type="component" value="Unassembled WGS sequence"/>
</dbReference>
<feature type="region of interest" description="Disordered" evidence="10">
    <location>
        <begin position="449"/>
        <end position="474"/>
    </location>
</feature>
<evidence type="ECO:0000256" key="5">
    <source>
        <dbReference type="ARBA" id="ARBA00022892"/>
    </source>
</evidence>
<dbReference type="InterPro" id="IPR005606">
    <property type="entry name" value="Sec20"/>
</dbReference>
<feature type="domain" description="Sec20 C-terminal" evidence="12">
    <location>
        <begin position="135"/>
        <end position="224"/>
    </location>
</feature>
<feature type="compositionally biased region" description="Basic residues" evidence="10">
    <location>
        <begin position="327"/>
        <end position="336"/>
    </location>
</feature>
<feature type="transmembrane region" description="Helical" evidence="11">
    <location>
        <begin position="199"/>
        <end position="221"/>
    </location>
</feature>